<dbReference type="OrthoDB" id="6880011at2759"/>
<evidence type="ECO:0000259" key="1">
    <source>
        <dbReference type="Pfam" id="PF06628"/>
    </source>
</evidence>
<organism evidence="2 3">
    <name type="scientific">Hirsutella rhossiliensis</name>
    <dbReference type="NCBI Taxonomy" id="111463"/>
    <lineage>
        <taxon>Eukaryota</taxon>
        <taxon>Fungi</taxon>
        <taxon>Dikarya</taxon>
        <taxon>Ascomycota</taxon>
        <taxon>Pezizomycotina</taxon>
        <taxon>Sordariomycetes</taxon>
        <taxon>Hypocreomycetidae</taxon>
        <taxon>Hypocreales</taxon>
        <taxon>Ophiocordycipitaceae</taxon>
        <taxon>Hirsutella</taxon>
    </lineage>
</organism>
<dbReference type="Proteomes" id="UP000824596">
    <property type="component" value="Unassembled WGS sequence"/>
</dbReference>
<dbReference type="AlphaFoldDB" id="A0A9P8SM52"/>
<dbReference type="RefSeq" id="XP_044725134.1">
    <property type="nucleotide sequence ID" value="XM_044858734.1"/>
</dbReference>
<name>A0A9P8SM52_9HYPO</name>
<dbReference type="GO" id="GO:0020037">
    <property type="term" value="F:heme binding"/>
    <property type="evidence" value="ECO:0007669"/>
    <property type="project" value="InterPro"/>
</dbReference>
<gene>
    <name evidence="2" type="ORF">HRG_00263</name>
</gene>
<dbReference type="InterPro" id="IPR010582">
    <property type="entry name" value="Catalase_immune_responsive"/>
</dbReference>
<sequence>MLPPAGKVTFWHEGNKNDYEQARELWSRVMSDEEKKNARKNTAKWLARFNYSEITLYNISPDYASGVYRMCLS</sequence>
<evidence type="ECO:0000313" key="3">
    <source>
        <dbReference type="Proteomes" id="UP000824596"/>
    </source>
</evidence>
<dbReference type="EMBL" id="JAIZPD010000001">
    <property type="protein sequence ID" value="KAH0967621.1"/>
    <property type="molecule type" value="Genomic_DNA"/>
</dbReference>
<dbReference type="Pfam" id="PF06628">
    <property type="entry name" value="Catalase-rel"/>
    <property type="match status" value="1"/>
</dbReference>
<dbReference type="InterPro" id="IPR020835">
    <property type="entry name" value="Catalase_sf"/>
</dbReference>
<dbReference type="GeneID" id="68349392"/>
<comment type="caution">
    <text evidence="2">The sequence shown here is derived from an EMBL/GenBank/DDBJ whole genome shotgun (WGS) entry which is preliminary data.</text>
</comment>
<reference evidence="2" key="1">
    <citation type="submission" date="2021-09" db="EMBL/GenBank/DDBJ databases">
        <title>A high-quality genome of the endoparasitic fungus Hirsutella rhossiliensis with a comparison of Hirsutella genomes reveals transposable elements contributing to genome size variation.</title>
        <authorList>
            <person name="Lin R."/>
            <person name="Jiao Y."/>
            <person name="Sun X."/>
            <person name="Ling J."/>
            <person name="Xie B."/>
            <person name="Cheng X."/>
        </authorList>
    </citation>
    <scope>NUCLEOTIDE SEQUENCE</scope>
    <source>
        <strain evidence="2">HR02</strain>
    </source>
</reference>
<accession>A0A9P8SM52</accession>
<protein>
    <submittedName>
        <fullName evidence="2">Catalase-related immune-responsive domain-containing protein</fullName>
    </submittedName>
</protein>
<feature type="domain" description="Catalase immune-responsive" evidence="1">
    <location>
        <begin position="15"/>
        <end position="69"/>
    </location>
</feature>
<dbReference type="SUPFAM" id="SSF56634">
    <property type="entry name" value="Heme-dependent catalase-like"/>
    <property type="match status" value="1"/>
</dbReference>
<keyword evidence="3" id="KW-1185">Reference proteome</keyword>
<proteinExistence type="predicted"/>
<evidence type="ECO:0000313" key="2">
    <source>
        <dbReference type="EMBL" id="KAH0967621.1"/>
    </source>
</evidence>
<dbReference type="Gene3D" id="2.40.180.10">
    <property type="entry name" value="Catalase core domain"/>
    <property type="match status" value="1"/>
</dbReference>